<comment type="cofactor">
    <cofactor evidence="1">
        <name>a divalent metal cation</name>
        <dbReference type="ChEBI" id="CHEBI:60240"/>
    </cofactor>
</comment>
<dbReference type="GO" id="GO:0046872">
    <property type="term" value="F:metal ion binding"/>
    <property type="evidence" value="ECO:0007669"/>
    <property type="project" value="UniProtKB-KW"/>
</dbReference>
<name>A0A4Y2N9K7_ARAVE</name>
<comment type="caution">
    <text evidence="4">The sequence shown here is derived from an EMBL/GenBank/DDBJ whole genome shotgun (WGS) entry which is preliminary data.</text>
</comment>
<dbReference type="EMBL" id="BGPR01008681">
    <property type="protein sequence ID" value="GBN35330.1"/>
    <property type="molecule type" value="Genomic_DNA"/>
</dbReference>
<sequence length="150" mass="16433">MRSSTTPEERLVITLRGFVVSSGTSMEVDGHWHQYPHTLVHQELMILLALWDADYEFTYIDVISSGKSSNSGIFKNSTLYDQLSKGSPDIPAASPLEGGKLYPYVILADQVFAMSENLIRPYGDKCLSDEKNISITASPGQGGALNVYLG</sequence>
<feature type="domain" description="DDE Tnp4" evidence="3">
    <location>
        <begin position="43"/>
        <end position="130"/>
    </location>
</feature>
<evidence type="ECO:0000313" key="4">
    <source>
        <dbReference type="EMBL" id="GBN35330.1"/>
    </source>
</evidence>
<protein>
    <recommendedName>
        <fullName evidence="3">DDE Tnp4 domain-containing protein</fullName>
    </recommendedName>
</protein>
<evidence type="ECO:0000256" key="1">
    <source>
        <dbReference type="ARBA" id="ARBA00001968"/>
    </source>
</evidence>
<evidence type="ECO:0000259" key="3">
    <source>
        <dbReference type="Pfam" id="PF13359"/>
    </source>
</evidence>
<proteinExistence type="predicted"/>
<organism evidence="4 5">
    <name type="scientific">Araneus ventricosus</name>
    <name type="common">Orbweaver spider</name>
    <name type="synonym">Epeira ventricosa</name>
    <dbReference type="NCBI Taxonomy" id="182803"/>
    <lineage>
        <taxon>Eukaryota</taxon>
        <taxon>Metazoa</taxon>
        <taxon>Ecdysozoa</taxon>
        <taxon>Arthropoda</taxon>
        <taxon>Chelicerata</taxon>
        <taxon>Arachnida</taxon>
        <taxon>Araneae</taxon>
        <taxon>Araneomorphae</taxon>
        <taxon>Entelegynae</taxon>
        <taxon>Araneoidea</taxon>
        <taxon>Araneidae</taxon>
        <taxon>Araneus</taxon>
    </lineage>
</organism>
<dbReference type="Pfam" id="PF13359">
    <property type="entry name" value="DDE_Tnp_4"/>
    <property type="match status" value="1"/>
</dbReference>
<keyword evidence="5" id="KW-1185">Reference proteome</keyword>
<accession>A0A4Y2N9K7</accession>
<evidence type="ECO:0000256" key="2">
    <source>
        <dbReference type="ARBA" id="ARBA00022723"/>
    </source>
</evidence>
<dbReference type="OrthoDB" id="6415924at2759"/>
<keyword evidence="2" id="KW-0479">Metal-binding</keyword>
<dbReference type="InterPro" id="IPR027806">
    <property type="entry name" value="HARBI1_dom"/>
</dbReference>
<dbReference type="Proteomes" id="UP000499080">
    <property type="component" value="Unassembled WGS sequence"/>
</dbReference>
<reference evidence="4 5" key="1">
    <citation type="journal article" date="2019" name="Sci. Rep.">
        <title>Orb-weaving spider Araneus ventricosus genome elucidates the spidroin gene catalogue.</title>
        <authorList>
            <person name="Kono N."/>
            <person name="Nakamura H."/>
            <person name="Ohtoshi R."/>
            <person name="Moran D.A.P."/>
            <person name="Shinohara A."/>
            <person name="Yoshida Y."/>
            <person name="Fujiwara M."/>
            <person name="Mori M."/>
            <person name="Tomita M."/>
            <person name="Arakawa K."/>
        </authorList>
    </citation>
    <scope>NUCLEOTIDE SEQUENCE [LARGE SCALE GENOMIC DNA]</scope>
</reference>
<gene>
    <name evidence="4" type="ORF">AVEN_56638_1</name>
</gene>
<evidence type="ECO:0000313" key="5">
    <source>
        <dbReference type="Proteomes" id="UP000499080"/>
    </source>
</evidence>
<dbReference type="AlphaFoldDB" id="A0A4Y2N9K7"/>